<comment type="caution">
    <text evidence="2">The sequence shown here is derived from an EMBL/GenBank/DDBJ whole genome shotgun (WGS) entry which is preliminary data.</text>
</comment>
<dbReference type="Proteomes" id="UP000192315">
    <property type="component" value="Unassembled WGS sequence"/>
</dbReference>
<sequence length="146" mass="17140">MNYIKAGLALIFSGFLLFIILAIFGLVKLGLFLVFPFAISTSVLSIIPFLLIFIGFIMIFFYPFVNDYRYNDYKYYEYQDEYDHEDSKNEYNKDDYKESSKKYSGFLLIGPVPIIFGNDRRLVYISIIIAVLIIIFYFILILAHLL</sequence>
<feature type="transmembrane region" description="Helical" evidence="1">
    <location>
        <begin position="7"/>
        <end position="27"/>
    </location>
</feature>
<keyword evidence="1" id="KW-0472">Membrane</keyword>
<name>A0A8G2FVS4_PICTO</name>
<keyword evidence="1" id="KW-1133">Transmembrane helix</keyword>
<evidence type="ECO:0000256" key="1">
    <source>
        <dbReference type="SAM" id="Phobius"/>
    </source>
</evidence>
<feature type="transmembrane region" description="Helical" evidence="1">
    <location>
        <begin position="33"/>
        <end position="65"/>
    </location>
</feature>
<keyword evidence="3" id="KW-1185">Reference proteome</keyword>
<keyword evidence="1" id="KW-0812">Transmembrane</keyword>
<evidence type="ECO:0000313" key="2">
    <source>
        <dbReference type="EMBL" id="SMD30407.1"/>
    </source>
</evidence>
<dbReference type="EMBL" id="FWYE01000001">
    <property type="protein sequence ID" value="SMD30407.1"/>
    <property type="molecule type" value="Genomic_DNA"/>
</dbReference>
<feature type="transmembrane region" description="Helical" evidence="1">
    <location>
        <begin position="122"/>
        <end position="145"/>
    </location>
</feature>
<dbReference type="Pfam" id="PF01998">
    <property type="entry name" value="DUF131"/>
    <property type="match status" value="1"/>
</dbReference>
<dbReference type="AlphaFoldDB" id="A0A8G2FVS4"/>
<accession>A0A8G2FVS4</accession>
<protein>
    <submittedName>
        <fullName evidence="2">TIGR00304 family protein</fullName>
    </submittedName>
</protein>
<dbReference type="NCBIfam" id="TIGR00304">
    <property type="entry name" value="TIGR00304 family membrane protein"/>
    <property type="match status" value="1"/>
</dbReference>
<reference evidence="2 3" key="1">
    <citation type="submission" date="2017-04" db="EMBL/GenBank/DDBJ databases">
        <authorList>
            <person name="Varghese N."/>
            <person name="Submissions S."/>
        </authorList>
    </citation>
    <scope>NUCLEOTIDE SEQUENCE [LARGE SCALE GENOMIC DNA]</scope>
    <source>
        <strain evidence="2 3">DSM 9789</strain>
    </source>
</reference>
<evidence type="ECO:0000313" key="3">
    <source>
        <dbReference type="Proteomes" id="UP000192315"/>
    </source>
</evidence>
<gene>
    <name evidence="2" type="ORF">SAMN02745355_0287</name>
</gene>
<proteinExistence type="predicted"/>
<organism evidence="2 3">
    <name type="scientific">Picrophilus torridus (strain ATCC 700027 / DSM 9790 / JCM 10055 / NBRC 100828 / KAW 2/3)</name>
    <dbReference type="NCBI Taxonomy" id="1122961"/>
    <lineage>
        <taxon>Archaea</taxon>
        <taxon>Methanobacteriati</taxon>
        <taxon>Thermoplasmatota</taxon>
        <taxon>Thermoplasmata</taxon>
        <taxon>Thermoplasmatales</taxon>
        <taxon>Picrophilaceae</taxon>
        <taxon>Picrophilus</taxon>
    </lineage>
</organism>
<dbReference type="RefSeq" id="WP_084272400.1">
    <property type="nucleotide sequence ID" value="NZ_FWYE01000001.1"/>
</dbReference>
<dbReference type="InterPro" id="IPR002849">
    <property type="entry name" value="DUF131"/>
</dbReference>